<evidence type="ECO:0000313" key="2">
    <source>
        <dbReference type="EMBL" id="MBC3515266.1"/>
    </source>
</evidence>
<evidence type="ECO:0000256" key="1">
    <source>
        <dbReference type="SAM" id="SignalP"/>
    </source>
</evidence>
<sequence length="400" mass="44942">MKLLKRPHSPRRVVIQCTAAVLVLAFLLATAAYAGVKSVRETPEYTTKAGILRINSVVVSHAGKGYIILRQEYQNPFFKNFKDIEYASMQLAANASKVSAVAKIGATTYLGDSTSYKVFYGGQNGAFYTYYTVALQGDIPTDAQEITVDIEGMGEKTLPLFRLDTQQPSQKVWQLPDGQVTTQFYPLTPERDEILVRCVSSNPQKLHSPGIDLVQMGGEDNSLQSVLELPIEISPEETLVLYRREKKRESLSMFERTPKINDLLYQGLTFSYYPTSAVKLEFPVPTEKEIPVLFEDQKVEFSPELRAPLVGMIKQTSNDIWLLLDIPQVSDYLKVWEFECNIPNVSEDKSVTKLGGISTDDMSEYPIICPISSDQETFSCEIVRLSYFYPVIGWAFGQGE</sequence>
<feature type="chain" id="PRO_5035165889" evidence="1">
    <location>
        <begin position="35"/>
        <end position="400"/>
    </location>
</feature>
<dbReference type="EMBL" id="JACOGI010000001">
    <property type="protein sequence ID" value="MBC3515266.1"/>
    <property type="molecule type" value="Genomic_DNA"/>
</dbReference>
<comment type="caution">
    <text evidence="2">The sequence shown here is derived from an EMBL/GenBank/DDBJ whole genome shotgun (WGS) entry which is preliminary data.</text>
</comment>
<evidence type="ECO:0000313" key="3">
    <source>
        <dbReference type="Proteomes" id="UP000597668"/>
    </source>
</evidence>
<dbReference type="RefSeq" id="WP_186487380.1">
    <property type="nucleotide sequence ID" value="NZ_JACOGI010000001.1"/>
</dbReference>
<reference evidence="2" key="1">
    <citation type="submission" date="2020-08" db="EMBL/GenBank/DDBJ databases">
        <authorList>
            <person name="Liu C."/>
            <person name="Sun Q."/>
        </authorList>
    </citation>
    <scope>NUCLEOTIDE SEQUENCE</scope>
    <source>
        <strain evidence="2">NSJ-65</strain>
    </source>
</reference>
<keyword evidence="1" id="KW-0732">Signal</keyword>
<dbReference type="Proteomes" id="UP000597668">
    <property type="component" value="Unassembled WGS sequence"/>
</dbReference>
<feature type="signal peptide" evidence="1">
    <location>
        <begin position="1"/>
        <end position="34"/>
    </location>
</feature>
<dbReference type="AlphaFoldDB" id="A0A8J6M0W8"/>
<name>A0A8J6M0W8_9FIRM</name>
<gene>
    <name evidence="2" type="ORF">H8K20_02510</name>
</gene>
<organism evidence="2 3">
    <name type="scientific">Neobittarella massiliensis</name>
    <name type="common">ex Bilen et al. 2018</name>
    <dbReference type="NCBI Taxonomy" id="2041842"/>
    <lineage>
        <taxon>Bacteria</taxon>
        <taxon>Bacillati</taxon>
        <taxon>Bacillota</taxon>
        <taxon>Clostridia</taxon>
        <taxon>Eubacteriales</taxon>
        <taxon>Oscillospiraceae</taxon>
        <taxon>Neobittarella (ex Bilen et al. 2018)</taxon>
    </lineage>
</organism>
<proteinExistence type="predicted"/>
<keyword evidence="3" id="KW-1185">Reference proteome</keyword>
<accession>A0A8J6M0W8</accession>
<protein>
    <submittedName>
        <fullName evidence="2">Uncharacterized protein</fullName>
    </submittedName>
</protein>